<dbReference type="InterPro" id="IPR036770">
    <property type="entry name" value="Ankyrin_rpt-contain_sf"/>
</dbReference>
<dbReference type="EMBL" id="LNYN01000014">
    <property type="protein sequence ID" value="KTD35679.1"/>
    <property type="molecule type" value="Genomic_DNA"/>
</dbReference>
<reference evidence="4 6" key="1">
    <citation type="submission" date="2015-11" db="EMBL/GenBank/DDBJ databases">
        <title>Genomic analysis of 38 Legionella species identifies large and diverse effector repertoires.</title>
        <authorList>
            <person name="Burstein D."/>
            <person name="Amaro F."/>
            <person name="Zusman T."/>
            <person name="Lifshitz Z."/>
            <person name="Cohen O."/>
            <person name="Gilbert J.A."/>
            <person name="Pupko T."/>
            <person name="Shuman H.A."/>
            <person name="Segal G."/>
        </authorList>
    </citation>
    <scope>NUCLEOTIDE SEQUENCE [LARGE SCALE GENOMIC DNA]</scope>
    <source>
        <strain evidence="4 6">ATCC 43877</strain>
    </source>
</reference>
<dbReference type="InterPro" id="IPR002110">
    <property type="entry name" value="Ankyrin_rpt"/>
</dbReference>
<protein>
    <submittedName>
        <fullName evidence="5">Ankyrin repeat protein</fullName>
    </submittedName>
</protein>
<dbReference type="PROSITE" id="PS50088">
    <property type="entry name" value="ANK_REPEAT"/>
    <property type="match status" value="2"/>
</dbReference>
<dbReference type="Pfam" id="PF00023">
    <property type="entry name" value="Ank"/>
    <property type="match status" value="1"/>
</dbReference>
<dbReference type="PANTHER" id="PTHR24166:SF48">
    <property type="entry name" value="PROTEIN VAPYRIN"/>
    <property type="match status" value="1"/>
</dbReference>
<evidence type="ECO:0000256" key="2">
    <source>
        <dbReference type="ARBA" id="ARBA00023043"/>
    </source>
</evidence>
<evidence type="ECO:0000256" key="1">
    <source>
        <dbReference type="ARBA" id="ARBA00022737"/>
    </source>
</evidence>
<evidence type="ECO:0000313" key="5">
    <source>
        <dbReference type="EMBL" id="STX62810.1"/>
    </source>
</evidence>
<dbReference type="Pfam" id="PF12796">
    <property type="entry name" value="Ank_2"/>
    <property type="match status" value="1"/>
</dbReference>
<evidence type="ECO:0000256" key="3">
    <source>
        <dbReference type="PROSITE-ProRule" id="PRU00023"/>
    </source>
</evidence>
<proteinExistence type="predicted"/>
<dbReference type="Gene3D" id="1.25.40.20">
    <property type="entry name" value="Ankyrin repeat-containing domain"/>
    <property type="match status" value="1"/>
</dbReference>
<gene>
    <name evidence="5" type="primary">arp_4</name>
    <name evidence="4" type="synonym">arp_3</name>
    <name evidence="4" type="ORF">Lmor_1126</name>
    <name evidence="5" type="ORF">NCTC12239_01749</name>
</gene>
<dbReference type="Gene3D" id="2.160.20.80">
    <property type="entry name" value="E3 ubiquitin-protein ligase SopA"/>
    <property type="match status" value="1"/>
</dbReference>
<dbReference type="STRING" id="39962.Lmor_1126"/>
<evidence type="ECO:0000313" key="6">
    <source>
        <dbReference type="Proteomes" id="UP000054985"/>
    </source>
</evidence>
<dbReference type="AlphaFoldDB" id="A0A378JXP5"/>
<dbReference type="EMBL" id="UGOG01000001">
    <property type="protein sequence ID" value="STX62810.1"/>
    <property type="molecule type" value="Genomic_DNA"/>
</dbReference>
<keyword evidence="2 3" id="KW-0040">ANK repeat</keyword>
<feature type="repeat" description="ANK" evidence="3">
    <location>
        <begin position="267"/>
        <end position="299"/>
    </location>
</feature>
<keyword evidence="1" id="KW-0677">Repeat</keyword>
<dbReference type="PRINTS" id="PR01415">
    <property type="entry name" value="ANKYRIN"/>
</dbReference>
<dbReference type="PANTHER" id="PTHR24166">
    <property type="entry name" value="ROLLING PEBBLES, ISOFORM B"/>
    <property type="match status" value="1"/>
</dbReference>
<reference evidence="5 7" key="2">
    <citation type="submission" date="2018-06" db="EMBL/GenBank/DDBJ databases">
        <authorList>
            <consortium name="Pathogen Informatics"/>
            <person name="Doyle S."/>
        </authorList>
    </citation>
    <scope>NUCLEOTIDE SEQUENCE [LARGE SCALE GENOMIC DNA]</scope>
    <source>
        <strain evidence="5 7">NCTC12239</strain>
    </source>
</reference>
<dbReference type="Proteomes" id="UP000054985">
    <property type="component" value="Unassembled WGS sequence"/>
</dbReference>
<dbReference type="RefSeq" id="WP_028384604.1">
    <property type="nucleotide sequence ID" value="NZ_CAAAJG010000014.1"/>
</dbReference>
<keyword evidence="6" id="KW-1185">Reference proteome</keyword>
<dbReference type="Pfam" id="PF00805">
    <property type="entry name" value="Pentapeptide"/>
    <property type="match status" value="1"/>
</dbReference>
<dbReference type="Proteomes" id="UP000254040">
    <property type="component" value="Unassembled WGS sequence"/>
</dbReference>
<evidence type="ECO:0000313" key="4">
    <source>
        <dbReference type="EMBL" id="KTD35679.1"/>
    </source>
</evidence>
<dbReference type="SMART" id="SM00248">
    <property type="entry name" value="ANK"/>
    <property type="match status" value="5"/>
</dbReference>
<dbReference type="PROSITE" id="PS50297">
    <property type="entry name" value="ANK_REP_REGION"/>
    <property type="match status" value="1"/>
</dbReference>
<organism evidence="5 7">
    <name type="scientific">Legionella moravica</name>
    <dbReference type="NCBI Taxonomy" id="39962"/>
    <lineage>
        <taxon>Bacteria</taxon>
        <taxon>Pseudomonadati</taxon>
        <taxon>Pseudomonadota</taxon>
        <taxon>Gammaproteobacteria</taxon>
        <taxon>Legionellales</taxon>
        <taxon>Legionellaceae</taxon>
        <taxon>Legionella</taxon>
    </lineage>
</organism>
<dbReference type="InterPro" id="IPR050889">
    <property type="entry name" value="Dendritic_Spine_Reg/Scaffold"/>
</dbReference>
<name>A0A378JXP5_9GAMM</name>
<feature type="repeat" description="ANK" evidence="3">
    <location>
        <begin position="373"/>
        <end position="413"/>
    </location>
</feature>
<sequence length="510" mass="58534">MYSSSELQIKLSASHLLEIIKTKFQDFRTEYLNKKKDEHRIGPPITWPKHPVAHIEFCKTIYLETKKIFDVHQNDLSPADKMVVLKDYMQLWKDVDGYLDIKHTDFSVQYKDARFFKYAISYNPQIPMFAGFNLKNIAFRNFCNNGIIFPSVNFTNADFSHTKVCDISFYDCNFIGSNAEKTNLIQCEFEKCNLEGVDLLNAYLWETTFRECIMYKTQYNKKTDSLNIIISKCFKDNLLSASCDGKLNEAVRLVKTFPDLIHSKTDAGNTPLHLAAMTGQVEVIEFLLKNGARIDTVNHAGSNPFHKFLLFLDPYLTETFERIVNLFIEAGLDLNKTAHVSKSYLGQLASSGDLEACKILVAKGADFNIQDQFGFTPLHYASCGDKNDYFEKEQEEVAKWLVSIGADRNIKTNNGETALDFAEKFKHRGIVNLLRSNPPNPPYPFFLHYLKVKPKQLTPEKVANALWLSDKDAKTTQVSKSEFRLWASKHELHFNPDDVEQCLSSYVMKK</sequence>
<dbReference type="SUPFAM" id="SSF141571">
    <property type="entry name" value="Pentapeptide repeat-like"/>
    <property type="match status" value="1"/>
</dbReference>
<accession>A0A378JXP5</accession>
<evidence type="ECO:0000313" key="7">
    <source>
        <dbReference type="Proteomes" id="UP000254040"/>
    </source>
</evidence>
<dbReference type="InterPro" id="IPR001646">
    <property type="entry name" value="5peptide_repeat"/>
</dbReference>
<dbReference type="OrthoDB" id="5651643at2"/>
<dbReference type="SUPFAM" id="SSF48403">
    <property type="entry name" value="Ankyrin repeat"/>
    <property type="match status" value="1"/>
</dbReference>